<proteinExistence type="predicted"/>
<accession>A0A1F7FI72</accession>
<reference evidence="2 3" key="1">
    <citation type="journal article" date="2016" name="Nat. Commun.">
        <title>Thousands of microbial genomes shed light on interconnected biogeochemical processes in an aquifer system.</title>
        <authorList>
            <person name="Anantharaman K."/>
            <person name="Brown C.T."/>
            <person name="Hug L.A."/>
            <person name="Sharon I."/>
            <person name="Castelle C.J."/>
            <person name="Probst A.J."/>
            <person name="Thomas B.C."/>
            <person name="Singh A."/>
            <person name="Wilkins M.J."/>
            <person name="Karaoz U."/>
            <person name="Brodie E.L."/>
            <person name="Williams K.H."/>
            <person name="Hubbard S.S."/>
            <person name="Banfield J.F."/>
        </authorList>
    </citation>
    <scope>NUCLEOTIDE SEQUENCE [LARGE SCALE GENOMIC DNA]</scope>
</reference>
<dbReference type="Proteomes" id="UP000179243">
    <property type="component" value="Unassembled WGS sequence"/>
</dbReference>
<evidence type="ECO:0008006" key="4">
    <source>
        <dbReference type="Google" id="ProtNLM"/>
    </source>
</evidence>
<sequence length="544" mass="60554">MRKIFLMFFCLSMLSGLAFSQNNTKQLLKGRYLNVVGGFDVPNVRIDNMNLIWSRLQIDKLPGTNTWAISHPSGYVLELIEPESLGVVGEPWPAMTEGRRQAAFTSVDKISPQGVFWLNQNELLTSGRRSYRGPFEPNWMARINIQTGEEILYTITSEENEEGPNFHMMQGLGAGFVRISDTAWAATYANGNAFLLGRGGYDVLGSPLGPALGVWNIDEPHARYLLDFPMDHPLRRDPYYTYAGGEAQQLLMWKDPDSNGGFWQAGDVGGLAFINHPQVKGIVATHNHGRGLHDYRAQGDGGSGSFFLVLDPAVFYSTESSGGNRGDHESDTSLAHYPKGVYARVGHIFDPDHLAEVAQGTRQPWECPSERFEWPRAGIEWNEQDRPTLLGAVYWDNERQLLWLALGMPVVKLVAYEIVVDDSRPEEPMRLPESWLDNEKNLVQADITADDVIQVTPNPFNPSTVITINAASAPQLRIYNIQGTCVASFHPGAIASGDTYSSLHGNAQIKTAYTWRAAGQASGLYIVHAVVHKRVYTKRIIFEK</sequence>
<keyword evidence="1" id="KW-0732">Signal</keyword>
<comment type="caution">
    <text evidence="2">The sequence shown here is derived from an EMBL/GenBank/DDBJ whole genome shotgun (WGS) entry which is preliminary data.</text>
</comment>
<protein>
    <recommendedName>
        <fullName evidence="4">Secretion system C-terminal sorting domain-containing protein</fullName>
    </recommendedName>
</protein>
<dbReference type="AlphaFoldDB" id="A0A1F7FI72"/>
<feature type="signal peptide" evidence="1">
    <location>
        <begin position="1"/>
        <end position="20"/>
    </location>
</feature>
<feature type="chain" id="PRO_5009528740" description="Secretion system C-terminal sorting domain-containing protein" evidence="1">
    <location>
        <begin position="21"/>
        <end position="544"/>
    </location>
</feature>
<gene>
    <name evidence="2" type="ORF">A2519_08605</name>
</gene>
<dbReference type="EMBL" id="MFYX01000033">
    <property type="protein sequence ID" value="OGK06323.1"/>
    <property type="molecule type" value="Genomic_DNA"/>
</dbReference>
<dbReference type="NCBIfam" id="TIGR04183">
    <property type="entry name" value="Por_Secre_tail"/>
    <property type="match status" value="1"/>
</dbReference>
<evidence type="ECO:0000313" key="3">
    <source>
        <dbReference type="Proteomes" id="UP000179243"/>
    </source>
</evidence>
<dbReference type="InterPro" id="IPR026444">
    <property type="entry name" value="Secre_tail"/>
</dbReference>
<evidence type="ECO:0000256" key="1">
    <source>
        <dbReference type="SAM" id="SignalP"/>
    </source>
</evidence>
<name>A0A1F7FI72_UNCRA</name>
<evidence type="ECO:0000313" key="2">
    <source>
        <dbReference type="EMBL" id="OGK06323.1"/>
    </source>
</evidence>
<organism evidence="2 3">
    <name type="scientific">Candidatus Raymondbacteria bacterium RIFOXYD12_FULL_49_13</name>
    <dbReference type="NCBI Taxonomy" id="1817890"/>
    <lineage>
        <taxon>Bacteria</taxon>
        <taxon>Raymondiibacteriota</taxon>
    </lineage>
</organism>